<comment type="caution">
    <text evidence="1">The sequence shown here is derived from an EMBL/GenBank/DDBJ whole genome shotgun (WGS) entry which is preliminary data.</text>
</comment>
<organism evidence="1 2">
    <name type="scientific">Paramecium sonneborni</name>
    <dbReference type="NCBI Taxonomy" id="65129"/>
    <lineage>
        <taxon>Eukaryota</taxon>
        <taxon>Sar</taxon>
        <taxon>Alveolata</taxon>
        <taxon>Ciliophora</taxon>
        <taxon>Intramacronucleata</taxon>
        <taxon>Oligohymenophorea</taxon>
        <taxon>Peniculida</taxon>
        <taxon>Parameciidae</taxon>
        <taxon>Paramecium</taxon>
    </lineage>
</organism>
<name>A0A8S1L0V4_9CILI</name>
<evidence type="ECO:0000313" key="1">
    <source>
        <dbReference type="EMBL" id="CAD8061490.1"/>
    </source>
</evidence>
<dbReference type="AlphaFoldDB" id="A0A8S1L0V4"/>
<protein>
    <submittedName>
        <fullName evidence="1">Uncharacterized protein</fullName>
    </submittedName>
</protein>
<evidence type="ECO:0000313" key="2">
    <source>
        <dbReference type="Proteomes" id="UP000692954"/>
    </source>
</evidence>
<keyword evidence="2" id="KW-1185">Reference proteome</keyword>
<gene>
    <name evidence="1" type="ORF">PSON_ATCC_30995.1.T0150339</name>
</gene>
<accession>A0A8S1L0V4</accession>
<sequence length="52" mass="6428">MDSIFLNFYFKIQRQGDGQYKGVLQQRWIIFTNQKRYYFATLQLGKIQAIYW</sequence>
<proteinExistence type="predicted"/>
<reference evidence="1" key="1">
    <citation type="submission" date="2021-01" db="EMBL/GenBank/DDBJ databases">
        <authorList>
            <consortium name="Genoscope - CEA"/>
            <person name="William W."/>
        </authorList>
    </citation>
    <scope>NUCLEOTIDE SEQUENCE</scope>
</reference>
<dbReference type="EMBL" id="CAJJDN010000015">
    <property type="protein sequence ID" value="CAD8061490.1"/>
    <property type="molecule type" value="Genomic_DNA"/>
</dbReference>
<dbReference type="Proteomes" id="UP000692954">
    <property type="component" value="Unassembled WGS sequence"/>
</dbReference>